<accession>A0A813W4J4</accession>
<evidence type="ECO:0000313" key="3">
    <source>
        <dbReference type="EMBL" id="CAF0846995.1"/>
    </source>
</evidence>
<protein>
    <submittedName>
        <fullName evidence="3">Uncharacterized protein</fullName>
    </submittedName>
</protein>
<keyword evidence="1" id="KW-0175">Coiled coil</keyword>
<gene>
    <name evidence="3" type="ORF">OXX778_LOCUS8751</name>
</gene>
<evidence type="ECO:0000256" key="2">
    <source>
        <dbReference type="SAM" id="MobiDB-lite"/>
    </source>
</evidence>
<feature type="coiled-coil region" evidence="1">
    <location>
        <begin position="169"/>
        <end position="212"/>
    </location>
</feature>
<feature type="compositionally biased region" description="Polar residues" evidence="2">
    <location>
        <begin position="132"/>
        <end position="147"/>
    </location>
</feature>
<feature type="region of interest" description="Disordered" evidence="2">
    <location>
        <begin position="126"/>
        <end position="147"/>
    </location>
</feature>
<name>A0A813W4J4_9BILA</name>
<evidence type="ECO:0000256" key="1">
    <source>
        <dbReference type="SAM" id="Coils"/>
    </source>
</evidence>
<dbReference type="Proteomes" id="UP000663879">
    <property type="component" value="Unassembled WGS sequence"/>
</dbReference>
<organism evidence="3 4">
    <name type="scientific">Brachionus calyciflorus</name>
    <dbReference type="NCBI Taxonomy" id="104777"/>
    <lineage>
        <taxon>Eukaryota</taxon>
        <taxon>Metazoa</taxon>
        <taxon>Spiralia</taxon>
        <taxon>Gnathifera</taxon>
        <taxon>Rotifera</taxon>
        <taxon>Eurotatoria</taxon>
        <taxon>Monogononta</taxon>
        <taxon>Pseudotrocha</taxon>
        <taxon>Ploima</taxon>
        <taxon>Brachionidae</taxon>
        <taxon>Brachionus</taxon>
    </lineage>
</organism>
<evidence type="ECO:0000313" key="4">
    <source>
        <dbReference type="Proteomes" id="UP000663879"/>
    </source>
</evidence>
<sequence length="251" mass="29192">MNSLEASNYRTGLVNYQNYSSASYYVLNDLNLNSTALQDETNDQHYVDDSKMQNNHEIISKHGIYLQGHKQNQDLEDESKSTPFSHVDSNFFQCFAQTSKQSQNEFNSKCMSNNKKLESQLKKKSVRKNQIKSHSPSPMEINSSNSPKQEEIMIKFGKRLVKKGSELYYKLAEKRREALKRHREKKKIEKEIQEKLKKLANNLDTLKNMNEKIFTTYPNAKDQFAILDQRFIKLKTEVDSSELITSSSSLE</sequence>
<dbReference type="AlphaFoldDB" id="A0A813W4J4"/>
<comment type="caution">
    <text evidence="3">The sequence shown here is derived from an EMBL/GenBank/DDBJ whole genome shotgun (WGS) entry which is preliminary data.</text>
</comment>
<dbReference type="EMBL" id="CAJNOC010001232">
    <property type="protein sequence ID" value="CAF0846995.1"/>
    <property type="molecule type" value="Genomic_DNA"/>
</dbReference>
<keyword evidence="4" id="KW-1185">Reference proteome</keyword>
<proteinExistence type="predicted"/>
<reference evidence="3" key="1">
    <citation type="submission" date="2021-02" db="EMBL/GenBank/DDBJ databases">
        <authorList>
            <person name="Nowell W R."/>
        </authorList>
    </citation>
    <scope>NUCLEOTIDE SEQUENCE</scope>
    <source>
        <strain evidence="3">Ploen Becks lab</strain>
    </source>
</reference>